<protein>
    <recommendedName>
        <fullName evidence="5">Tetratricopeptide repeat protein</fullName>
    </recommendedName>
</protein>
<dbReference type="Gene3D" id="1.25.40.10">
    <property type="entry name" value="Tetratricopeptide repeat domain"/>
    <property type="match status" value="2"/>
</dbReference>
<evidence type="ECO:0000256" key="2">
    <source>
        <dbReference type="SAM" id="SignalP"/>
    </source>
</evidence>
<comment type="caution">
    <text evidence="3">The sequence shown here is derived from an EMBL/GenBank/DDBJ whole genome shotgun (WGS) entry which is preliminary data.</text>
</comment>
<accession>A0A085BEI4</accession>
<feature type="signal peptide" evidence="2">
    <location>
        <begin position="1"/>
        <end position="29"/>
    </location>
</feature>
<sequence length="366" mass="42182">MNLKTNDMKKVLYLLFLMFSMFGFSQSEANLEKQITEVDRMAFVDPDSALVMVKKLEPKIDDDKLQSKLLLAKGSAYSVKHLSSAALRSGFEALDISQKSQDSLMMVNTLGFIGNQYYILKLNKKAINYLNRAETIIDFLKDGSLDQMSANIYFVKALIYKDNLDPAFAITYFDKAIFEYNKNNDRSSLLNKNITKIQKGYSLIDIGKADEAEQLFLEVIKESDRYKMAEVSDYAKVGLAITYDNKKDFIKANQILLETEKRIGKTGNIGLLTEVYDALSQNYLNQNNAPQYFFYNQKLEKNLLTNDNVEEKSFSELLRKNIETQNSEFENNQNLFYLFAVLIILFNIFSLFYIRKKINGLKSVKF</sequence>
<dbReference type="SUPFAM" id="SSF48452">
    <property type="entry name" value="TPR-like"/>
    <property type="match status" value="1"/>
</dbReference>
<dbReference type="InterPro" id="IPR019734">
    <property type="entry name" value="TPR_rpt"/>
</dbReference>
<proteinExistence type="predicted"/>
<evidence type="ECO:0000313" key="4">
    <source>
        <dbReference type="Proteomes" id="UP000028623"/>
    </source>
</evidence>
<gene>
    <name evidence="3" type="ORF">IO89_11600</name>
</gene>
<dbReference type="eggNOG" id="COG0457">
    <property type="taxonomic scope" value="Bacteria"/>
</dbReference>
<keyword evidence="2" id="KW-0732">Signal</keyword>
<dbReference type="Proteomes" id="UP000028623">
    <property type="component" value="Unassembled WGS sequence"/>
</dbReference>
<feature type="chain" id="PRO_5001787004" description="Tetratricopeptide repeat protein" evidence="2">
    <location>
        <begin position="30"/>
        <end position="366"/>
    </location>
</feature>
<evidence type="ECO:0008006" key="5">
    <source>
        <dbReference type="Google" id="ProtNLM"/>
    </source>
</evidence>
<evidence type="ECO:0000256" key="1">
    <source>
        <dbReference type="SAM" id="Phobius"/>
    </source>
</evidence>
<reference evidence="3 4" key="1">
    <citation type="submission" date="2014-07" db="EMBL/GenBank/DDBJ databases">
        <title>Epilithonimonas lactis LMG 22401 Genome.</title>
        <authorList>
            <person name="Pipes S.E."/>
            <person name="Stropko S.J."/>
        </authorList>
    </citation>
    <scope>NUCLEOTIDE SEQUENCE [LARGE SCALE GENOMIC DNA]</scope>
    <source>
        <strain evidence="3 4">LMG 24401</strain>
    </source>
</reference>
<evidence type="ECO:0000313" key="3">
    <source>
        <dbReference type="EMBL" id="KFC20879.1"/>
    </source>
</evidence>
<feature type="transmembrane region" description="Helical" evidence="1">
    <location>
        <begin position="335"/>
        <end position="354"/>
    </location>
</feature>
<dbReference type="STRING" id="421072.SAMN04488097_0196"/>
<keyword evidence="1" id="KW-0812">Transmembrane</keyword>
<organism evidence="3 4">
    <name type="scientific">Epilithonimonas lactis</name>
    <dbReference type="NCBI Taxonomy" id="421072"/>
    <lineage>
        <taxon>Bacteria</taxon>
        <taxon>Pseudomonadati</taxon>
        <taxon>Bacteroidota</taxon>
        <taxon>Flavobacteriia</taxon>
        <taxon>Flavobacteriales</taxon>
        <taxon>Weeksellaceae</taxon>
        <taxon>Chryseobacterium group</taxon>
        <taxon>Epilithonimonas</taxon>
    </lineage>
</organism>
<dbReference type="SMART" id="SM00028">
    <property type="entry name" value="TPR"/>
    <property type="match status" value="4"/>
</dbReference>
<name>A0A085BEI4_9FLAO</name>
<dbReference type="EMBL" id="JPLY01000004">
    <property type="protein sequence ID" value="KFC20879.1"/>
    <property type="molecule type" value="Genomic_DNA"/>
</dbReference>
<keyword evidence="4" id="KW-1185">Reference proteome</keyword>
<dbReference type="InterPro" id="IPR011990">
    <property type="entry name" value="TPR-like_helical_dom_sf"/>
</dbReference>
<dbReference type="AlphaFoldDB" id="A0A085BEI4"/>
<keyword evidence="1" id="KW-0472">Membrane</keyword>
<keyword evidence="1" id="KW-1133">Transmembrane helix</keyword>